<keyword evidence="8" id="KW-0843">Virulence</keyword>
<evidence type="ECO:0000256" key="6">
    <source>
        <dbReference type="ARBA" id="ARBA00022777"/>
    </source>
</evidence>
<dbReference type="InterPro" id="IPR036890">
    <property type="entry name" value="HATPase_C_sf"/>
</dbReference>
<sequence>MCRQAVWRSGVVQKYKNKISYVIDSGYQLIFYLTVFTLFFLVCNSPKGYAIELTKAERAYLKKKGTLVFMSQTHYPPFEFVGEDGDHTGMCIELIRWIATEFGFKALFTDSSFQEAQRAVLSGKADVLTSFFFSDKRDKTFDFTQTMFEVPATIFVSAQRPDIKDITDLKGKVVAMQAGDYAKEYLELNGINCNFNYTKNFAEATENVISGDADAVIGDEQIVLYHVFSNNLTQQIKKVGTPLYVGHNCMGLKEPGGALLSIMNKGIELARQKGVLSQIQHKWLGVSFSAEQTPWFFFLWPYIVAVLAAVALLTALVWFWNLNLREQVATKTAALTSSEKTLRTILDASPLGIGLSEGKIITWCNSAMYKILGFQDGELIGKSTDITYPDKNSLRESEKVVSEMVKSGSNSNLETRWIRKNGTSFDCRISFAPLQIENKLMVIAIAEDITDKKRAVQQIKSSLEEKELLLREIHHRVKNNMQVISSLLRLQSGKLKDEDAVSVFKDSQNRIQSIAIVHESLYQSETLSQINMQEYLETLSNQLCPVYINSRETINIRISAQDIVLSLDHAAPFGLIATELITNAMKYAVSDEHPLEIEIIASINKKSCIIVKICDSGPGFSHDIDLKQDHTLGIKLVKALVTDQLEGEWHLESAKGACWTIKWPVR</sequence>
<dbReference type="Pfam" id="PF07568">
    <property type="entry name" value="HisKA_2"/>
    <property type="match status" value="1"/>
</dbReference>
<dbReference type="InterPro" id="IPR001638">
    <property type="entry name" value="Solute-binding_3/MltF_N"/>
</dbReference>
<comment type="catalytic activity">
    <reaction evidence="1">
        <text>ATP + protein L-histidine = ADP + protein N-phospho-L-histidine.</text>
        <dbReference type="EC" id="2.7.13.3"/>
    </reaction>
</comment>
<dbReference type="InterPro" id="IPR000014">
    <property type="entry name" value="PAS"/>
</dbReference>
<protein>
    <recommendedName>
        <fullName evidence="2">histidine kinase</fullName>
        <ecNumber evidence="2">2.7.13.3</ecNumber>
    </recommendedName>
</protein>
<dbReference type="PANTHER" id="PTHR41523">
    <property type="entry name" value="TWO-COMPONENT SYSTEM SENSOR PROTEIN"/>
    <property type="match status" value="1"/>
</dbReference>
<dbReference type="GO" id="GO:0004673">
    <property type="term" value="F:protein histidine kinase activity"/>
    <property type="evidence" value="ECO:0007669"/>
    <property type="project" value="UniProtKB-EC"/>
</dbReference>
<evidence type="ECO:0000256" key="7">
    <source>
        <dbReference type="ARBA" id="ARBA00022840"/>
    </source>
</evidence>
<dbReference type="PROSITE" id="PS50113">
    <property type="entry name" value="PAC"/>
    <property type="match status" value="1"/>
</dbReference>
<evidence type="ECO:0000256" key="5">
    <source>
        <dbReference type="ARBA" id="ARBA00022741"/>
    </source>
</evidence>
<reference evidence="12 13" key="1">
    <citation type="submission" date="2017-03" db="EMBL/GenBank/DDBJ databases">
        <authorList>
            <person name="Afonso C.L."/>
            <person name="Miller P.J."/>
            <person name="Scott M.A."/>
            <person name="Spackman E."/>
            <person name="Goraichik I."/>
            <person name="Dimitrov K.M."/>
            <person name="Suarez D.L."/>
            <person name="Swayne D.E."/>
        </authorList>
    </citation>
    <scope>NUCLEOTIDE SEQUENCE [LARGE SCALE GENOMIC DNA]</scope>
    <source>
        <strain evidence="12">PRJEB14757</strain>
    </source>
</reference>
<evidence type="ECO:0000259" key="11">
    <source>
        <dbReference type="PROSITE" id="PS50113"/>
    </source>
</evidence>
<keyword evidence="5" id="KW-0547">Nucleotide-binding</keyword>
<evidence type="ECO:0000256" key="3">
    <source>
        <dbReference type="ARBA" id="ARBA00022553"/>
    </source>
</evidence>
<evidence type="ECO:0000259" key="10">
    <source>
        <dbReference type="PROSITE" id="PS50112"/>
    </source>
</evidence>
<dbReference type="Gene3D" id="3.30.565.10">
    <property type="entry name" value="Histidine kinase-like ATPase, C-terminal domain"/>
    <property type="match status" value="1"/>
</dbReference>
<evidence type="ECO:0000256" key="2">
    <source>
        <dbReference type="ARBA" id="ARBA00012438"/>
    </source>
</evidence>
<evidence type="ECO:0000313" key="13">
    <source>
        <dbReference type="Proteomes" id="UP000191931"/>
    </source>
</evidence>
<dbReference type="SUPFAM" id="SSF55785">
    <property type="entry name" value="PYP-like sensor domain (PAS domain)"/>
    <property type="match status" value="1"/>
</dbReference>
<evidence type="ECO:0000256" key="4">
    <source>
        <dbReference type="ARBA" id="ARBA00022679"/>
    </source>
</evidence>
<dbReference type="InterPro" id="IPR011495">
    <property type="entry name" value="Sig_transdc_His_kin_sub2_dim/P"/>
</dbReference>
<keyword evidence="4" id="KW-0808">Transferase</keyword>
<feature type="domain" description="PAC" evidence="11">
    <location>
        <begin position="411"/>
        <end position="461"/>
    </location>
</feature>
<dbReference type="NCBIfam" id="TIGR00229">
    <property type="entry name" value="sensory_box"/>
    <property type="match status" value="1"/>
</dbReference>
<dbReference type="CDD" id="cd00130">
    <property type="entry name" value="PAS"/>
    <property type="match status" value="1"/>
</dbReference>
<keyword evidence="9" id="KW-1133">Transmembrane helix</keyword>
<organism evidence="12 13">
    <name type="scientific">Desulfamplus magnetovallimortis</name>
    <dbReference type="NCBI Taxonomy" id="1246637"/>
    <lineage>
        <taxon>Bacteria</taxon>
        <taxon>Pseudomonadati</taxon>
        <taxon>Thermodesulfobacteriota</taxon>
        <taxon>Desulfobacteria</taxon>
        <taxon>Desulfobacterales</taxon>
        <taxon>Desulfobacteraceae</taxon>
        <taxon>Desulfamplus</taxon>
    </lineage>
</organism>
<dbReference type="PROSITE" id="PS50112">
    <property type="entry name" value="PAS"/>
    <property type="match status" value="1"/>
</dbReference>
<dbReference type="Pfam" id="PF00497">
    <property type="entry name" value="SBP_bac_3"/>
    <property type="match status" value="1"/>
</dbReference>
<dbReference type="Pfam" id="PF02518">
    <property type="entry name" value="HATPase_c"/>
    <property type="match status" value="1"/>
</dbReference>
<dbReference type="PANTHER" id="PTHR41523:SF8">
    <property type="entry name" value="ETHYLENE RESPONSE SENSOR PROTEIN"/>
    <property type="match status" value="1"/>
</dbReference>
<gene>
    <name evidence="12" type="ORF">MTBBW1_790020</name>
</gene>
<dbReference type="InterPro" id="IPR035965">
    <property type="entry name" value="PAS-like_dom_sf"/>
</dbReference>
<feature type="transmembrane region" description="Helical" evidence="9">
    <location>
        <begin position="295"/>
        <end position="320"/>
    </location>
</feature>
<keyword evidence="3" id="KW-0597">Phosphoprotein</keyword>
<feature type="transmembrane region" description="Helical" evidence="9">
    <location>
        <begin position="21"/>
        <end position="42"/>
    </location>
</feature>
<evidence type="ECO:0000256" key="9">
    <source>
        <dbReference type="SAM" id="Phobius"/>
    </source>
</evidence>
<dbReference type="Proteomes" id="UP000191931">
    <property type="component" value="Unassembled WGS sequence"/>
</dbReference>
<dbReference type="SMART" id="SM00062">
    <property type="entry name" value="PBPb"/>
    <property type="match status" value="1"/>
</dbReference>
<dbReference type="STRING" id="1246637.MTBBW1_790020"/>
<dbReference type="SUPFAM" id="SSF55874">
    <property type="entry name" value="ATPase domain of HSP90 chaperone/DNA topoisomerase II/histidine kinase"/>
    <property type="match status" value="1"/>
</dbReference>
<keyword evidence="9" id="KW-0472">Membrane</keyword>
<evidence type="ECO:0000313" key="12">
    <source>
        <dbReference type="EMBL" id="SLM32622.1"/>
    </source>
</evidence>
<dbReference type="InterPro" id="IPR001610">
    <property type="entry name" value="PAC"/>
</dbReference>
<dbReference type="CDD" id="cd13704">
    <property type="entry name" value="PBP2_HisK"/>
    <property type="match status" value="1"/>
</dbReference>
<keyword evidence="6" id="KW-0418">Kinase</keyword>
<name>A0A1W1HJR9_9BACT</name>
<feature type="domain" description="PAS" evidence="10">
    <location>
        <begin position="338"/>
        <end position="408"/>
    </location>
</feature>
<dbReference type="OrthoDB" id="5342753at2"/>
<dbReference type="InterPro" id="IPR003594">
    <property type="entry name" value="HATPase_dom"/>
</dbReference>
<accession>A0A1W1HJR9</accession>
<dbReference type="InterPro" id="IPR000700">
    <property type="entry name" value="PAS-assoc_C"/>
</dbReference>
<dbReference type="SMART" id="SM00086">
    <property type="entry name" value="PAC"/>
    <property type="match status" value="1"/>
</dbReference>
<dbReference type="EMBL" id="FWEV01000324">
    <property type="protein sequence ID" value="SLM32622.1"/>
    <property type="molecule type" value="Genomic_DNA"/>
</dbReference>
<keyword evidence="9" id="KW-0812">Transmembrane</keyword>
<dbReference type="GO" id="GO:0005524">
    <property type="term" value="F:ATP binding"/>
    <property type="evidence" value="ECO:0007669"/>
    <property type="project" value="UniProtKB-KW"/>
</dbReference>
<dbReference type="AlphaFoldDB" id="A0A1W1HJR9"/>
<dbReference type="Pfam" id="PF13426">
    <property type="entry name" value="PAS_9"/>
    <property type="match status" value="1"/>
</dbReference>
<keyword evidence="7" id="KW-0067">ATP-binding</keyword>
<evidence type="ECO:0000256" key="1">
    <source>
        <dbReference type="ARBA" id="ARBA00000085"/>
    </source>
</evidence>
<keyword evidence="13" id="KW-1185">Reference proteome</keyword>
<proteinExistence type="predicted"/>
<dbReference type="SUPFAM" id="SSF53850">
    <property type="entry name" value="Periplasmic binding protein-like II"/>
    <property type="match status" value="1"/>
</dbReference>
<dbReference type="Gene3D" id="3.40.190.10">
    <property type="entry name" value="Periplasmic binding protein-like II"/>
    <property type="match status" value="2"/>
</dbReference>
<evidence type="ECO:0000256" key="8">
    <source>
        <dbReference type="ARBA" id="ARBA00023026"/>
    </source>
</evidence>
<dbReference type="EC" id="2.7.13.3" evidence="2"/>
<dbReference type="Gene3D" id="3.30.450.20">
    <property type="entry name" value="PAS domain"/>
    <property type="match status" value="1"/>
</dbReference>